<dbReference type="InterPro" id="IPR011990">
    <property type="entry name" value="TPR-like_helical_dom_sf"/>
</dbReference>
<comment type="subcellular location">
    <subcellularLocation>
        <location evidence="1">Cell outer membrane</location>
    </subcellularLocation>
</comment>
<accession>A0A974WE89</accession>
<dbReference type="SUPFAM" id="SSF103088">
    <property type="entry name" value="OmpA-like"/>
    <property type="match status" value="1"/>
</dbReference>
<keyword evidence="2 4" id="KW-0472">Membrane</keyword>
<evidence type="ECO:0000256" key="4">
    <source>
        <dbReference type="PROSITE-ProRule" id="PRU00473"/>
    </source>
</evidence>
<dbReference type="KEGG" id="fuv:JR347_13865"/>
<dbReference type="GO" id="GO:0009279">
    <property type="term" value="C:cell outer membrane"/>
    <property type="evidence" value="ECO:0007669"/>
    <property type="project" value="UniProtKB-SubCell"/>
</dbReference>
<reference evidence="6" key="1">
    <citation type="submission" date="2021-02" db="EMBL/GenBank/DDBJ databases">
        <title>Fulvivirga sp. S481 isolated from sea water.</title>
        <authorList>
            <person name="Bae S.S."/>
            <person name="Baek K."/>
        </authorList>
    </citation>
    <scope>NUCLEOTIDE SEQUENCE</scope>
    <source>
        <strain evidence="6">S481</strain>
    </source>
</reference>
<dbReference type="PANTHER" id="PTHR30329:SF21">
    <property type="entry name" value="LIPOPROTEIN YIAD-RELATED"/>
    <property type="match status" value="1"/>
</dbReference>
<sequence>MNRLVFFLTLFATSHLTFGQDDPVALANVYLEQADQIYKQQKEAIEIAKELYVQAADLDPTNIRANWMAGQLYLETINKDNALPYLMRVLEQKPGYRFDILYQIGRAYHYALDFDNALEYYERYKKKVLGDRSYRGRDRVMPQEVSRRILECNNGKDIINNPSQYSIEPIGDEINSQWPDYAPVLNKKGDLMIFTSRRQEGNTSPDVDKDNFYFEDVFFSRKVNGKWTPAENIGPPINTQYHDANIYLNAEGNRLYLYKDTGAGDIYYSDLVNGKWTEPEFLTTKINSSVYSENSVSETSTDDMIFYTSSRPGGEGGIDIYYCIKDDGEWYKSKSLGPVINTSGNEDSPFLAYDGKTLYFSSTGHKGYGGYDIFKSVYDSTYGEWSTPENLGYPVNTPDDEFSFQISQDQRTGYYASVREGGLGFTDIFMVKYHGNSLDQTELIAAVMNRSEGGKEVVTPDSNPVANNDPETPVYDEHEIKLMDHTHPIFFNNDQSAIKEQHQAELDSIVQLIHKYNFLNIDISGYASADGNPRYNLELSNKRALIVLNYLVDQGVDENRIVAKGYGSVKDQTGDPEEHRRADVRIVSRVRKKGGS</sequence>
<dbReference type="Proteomes" id="UP000662783">
    <property type="component" value="Chromosome"/>
</dbReference>
<dbReference type="Gene3D" id="1.25.40.10">
    <property type="entry name" value="Tetratricopeptide repeat domain"/>
    <property type="match status" value="1"/>
</dbReference>
<dbReference type="PROSITE" id="PS51123">
    <property type="entry name" value="OMPA_2"/>
    <property type="match status" value="1"/>
</dbReference>
<feature type="domain" description="OmpA-like" evidence="5">
    <location>
        <begin position="478"/>
        <end position="594"/>
    </location>
</feature>
<dbReference type="SUPFAM" id="SSF82171">
    <property type="entry name" value="DPP6 N-terminal domain-like"/>
    <property type="match status" value="1"/>
</dbReference>
<evidence type="ECO:0000313" key="6">
    <source>
        <dbReference type="EMBL" id="QSE96673.1"/>
    </source>
</evidence>
<dbReference type="EMBL" id="CP070608">
    <property type="protein sequence ID" value="QSE96673.1"/>
    <property type="molecule type" value="Genomic_DNA"/>
</dbReference>
<evidence type="ECO:0000256" key="2">
    <source>
        <dbReference type="ARBA" id="ARBA00023136"/>
    </source>
</evidence>
<dbReference type="InterPro" id="IPR036737">
    <property type="entry name" value="OmpA-like_sf"/>
</dbReference>
<keyword evidence="7" id="KW-1185">Reference proteome</keyword>
<evidence type="ECO:0000313" key="7">
    <source>
        <dbReference type="Proteomes" id="UP000662783"/>
    </source>
</evidence>
<protein>
    <submittedName>
        <fullName evidence="6">OmpA family protein</fullName>
    </submittedName>
</protein>
<dbReference type="InterPro" id="IPR006665">
    <property type="entry name" value="OmpA-like"/>
</dbReference>
<dbReference type="Pfam" id="PF00691">
    <property type="entry name" value="OmpA"/>
    <property type="match status" value="1"/>
</dbReference>
<gene>
    <name evidence="6" type="ORF">JR347_13865</name>
</gene>
<dbReference type="PANTHER" id="PTHR30329">
    <property type="entry name" value="STATOR ELEMENT OF FLAGELLAR MOTOR COMPLEX"/>
    <property type="match status" value="1"/>
</dbReference>
<dbReference type="AlphaFoldDB" id="A0A974WE89"/>
<dbReference type="InterPro" id="IPR050330">
    <property type="entry name" value="Bact_OuterMem_StrucFunc"/>
</dbReference>
<proteinExistence type="predicted"/>
<evidence type="ECO:0000259" key="5">
    <source>
        <dbReference type="PROSITE" id="PS51123"/>
    </source>
</evidence>
<dbReference type="InterPro" id="IPR011659">
    <property type="entry name" value="WD40"/>
</dbReference>
<dbReference type="Gene3D" id="3.30.1330.60">
    <property type="entry name" value="OmpA-like domain"/>
    <property type="match status" value="1"/>
</dbReference>
<evidence type="ECO:0000256" key="3">
    <source>
        <dbReference type="ARBA" id="ARBA00023237"/>
    </source>
</evidence>
<keyword evidence="3" id="KW-0998">Cell outer membrane</keyword>
<dbReference type="SUPFAM" id="SSF48452">
    <property type="entry name" value="TPR-like"/>
    <property type="match status" value="1"/>
</dbReference>
<evidence type="ECO:0000256" key="1">
    <source>
        <dbReference type="ARBA" id="ARBA00004442"/>
    </source>
</evidence>
<dbReference type="InterPro" id="IPR006664">
    <property type="entry name" value="OMP_bac"/>
</dbReference>
<dbReference type="CDD" id="cd07185">
    <property type="entry name" value="OmpA_C-like"/>
    <property type="match status" value="1"/>
</dbReference>
<organism evidence="6 7">
    <name type="scientific">Fulvivirga lutea</name>
    <dbReference type="NCBI Taxonomy" id="2810512"/>
    <lineage>
        <taxon>Bacteria</taxon>
        <taxon>Pseudomonadati</taxon>
        <taxon>Bacteroidota</taxon>
        <taxon>Cytophagia</taxon>
        <taxon>Cytophagales</taxon>
        <taxon>Fulvivirgaceae</taxon>
        <taxon>Fulvivirga</taxon>
    </lineage>
</organism>
<dbReference type="RefSeq" id="WP_205721187.1">
    <property type="nucleotide sequence ID" value="NZ_CP070608.1"/>
</dbReference>
<name>A0A974WE89_9BACT</name>
<dbReference type="Pfam" id="PF07676">
    <property type="entry name" value="PD40"/>
    <property type="match status" value="1"/>
</dbReference>
<dbReference type="PRINTS" id="PR01021">
    <property type="entry name" value="OMPADOMAIN"/>
</dbReference>